<comment type="similarity">
    <text evidence="2">Belongs to the nitronate monooxygenase family. NMO class I subfamily.</text>
</comment>
<dbReference type="GO" id="GO:0051213">
    <property type="term" value="F:dioxygenase activity"/>
    <property type="evidence" value="ECO:0007669"/>
    <property type="project" value="UniProtKB-KW"/>
</dbReference>
<evidence type="ECO:0000256" key="4">
    <source>
        <dbReference type="ARBA" id="ARBA00022630"/>
    </source>
</evidence>
<comment type="cofactor">
    <cofactor evidence="1">
        <name>FMN</name>
        <dbReference type="ChEBI" id="CHEBI:58210"/>
    </cofactor>
</comment>
<keyword evidence="8" id="KW-0503">Monooxygenase</keyword>
<accession>A0A367WX02</accession>
<dbReference type="GO" id="GO:0009636">
    <property type="term" value="P:response to toxic substance"/>
    <property type="evidence" value="ECO:0007669"/>
    <property type="project" value="UniProtKB-KW"/>
</dbReference>
<keyword evidence="7" id="KW-0560">Oxidoreductase</keyword>
<keyword evidence="4" id="KW-0285">Flavoprotein</keyword>
<dbReference type="AlphaFoldDB" id="A0A367WX02"/>
<comment type="catalytic activity">
    <reaction evidence="10">
        <text>3 propionate 3-nitronate + 3 O2 + H2O = 3 3-oxopropanoate + 2 nitrate + nitrite + H2O2 + 3 H(+)</text>
        <dbReference type="Rhea" id="RHEA:57332"/>
        <dbReference type="ChEBI" id="CHEBI:15377"/>
        <dbReference type="ChEBI" id="CHEBI:15378"/>
        <dbReference type="ChEBI" id="CHEBI:15379"/>
        <dbReference type="ChEBI" id="CHEBI:16240"/>
        <dbReference type="ChEBI" id="CHEBI:16301"/>
        <dbReference type="ChEBI" id="CHEBI:17632"/>
        <dbReference type="ChEBI" id="CHEBI:33190"/>
        <dbReference type="ChEBI" id="CHEBI:136067"/>
    </reaction>
</comment>
<evidence type="ECO:0000256" key="5">
    <source>
        <dbReference type="ARBA" id="ARBA00022643"/>
    </source>
</evidence>
<dbReference type="OrthoDB" id="9778912at2"/>
<keyword evidence="12" id="KW-0223">Dioxygenase</keyword>
<keyword evidence="5" id="KW-0288">FMN</keyword>
<organism evidence="12 13">
    <name type="scientific">Thalassospira profundimaris</name>
    <dbReference type="NCBI Taxonomy" id="502049"/>
    <lineage>
        <taxon>Bacteria</taxon>
        <taxon>Pseudomonadati</taxon>
        <taxon>Pseudomonadota</taxon>
        <taxon>Alphaproteobacteria</taxon>
        <taxon>Rhodospirillales</taxon>
        <taxon>Thalassospiraceae</taxon>
        <taxon>Thalassospira</taxon>
    </lineage>
</organism>
<dbReference type="RefSeq" id="WP_114098562.1">
    <property type="nucleotide sequence ID" value="NZ_JPWI01000008.1"/>
</dbReference>
<evidence type="ECO:0000256" key="11">
    <source>
        <dbReference type="ARBA" id="ARBA00067136"/>
    </source>
</evidence>
<dbReference type="SUPFAM" id="SSF51412">
    <property type="entry name" value="Inosine monophosphate dehydrogenase (IMPDH)"/>
    <property type="match status" value="1"/>
</dbReference>
<dbReference type="FunFam" id="3.20.20.70:FF:000154">
    <property type="entry name" value="Probable nitronate monooxygenase"/>
    <property type="match status" value="1"/>
</dbReference>
<dbReference type="PANTHER" id="PTHR42747">
    <property type="entry name" value="NITRONATE MONOOXYGENASE-RELATED"/>
    <property type="match status" value="1"/>
</dbReference>
<evidence type="ECO:0000313" key="12">
    <source>
        <dbReference type="EMBL" id="RCK45041.1"/>
    </source>
</evidence>
<evidence type="ECO:0000256" key="6">
    <source>
        <dbReference type="ARBA" id="ARBA00022741"/>
    </source>
</evidence>
<dbReference type="Proteomes" id="UP000252255">
    <property type="component" value="Unassembled WGS sequence"/>
</dbReference>
<dbReference type="GO" id="GO:0018580">
    <property type="term" value="F:nitronate monooxygenase activity"/>
    <property type="evidence" value="ECO:0007669"/>
    <property type="project" value="InterPro"/>
</dbReference>
<dbReference type="EMBL" id="JPWI01000008">
    <property type="protein sequence ID" value="RCK45041.1"/>
    <property type="molecule type" value="Genomic_DNA"/>
</dbReference>
<evidence type="ECO:0000256" key="8">
    <source>
        <dbReference type="ARBA" id="ARBA00023033"/>
    </source>
</evidence>
<dbReference type="GO" id="GO:0000166">
    <property type="term" value="F:nucleotide binding"/>
    <property type="evidence" value="ECO:0007669"/>
    <property type="project" value="UniProtKB-KW"/>
</dbReference>
<dbReference type="Gene3D" id="3.20.20.70">
    <property type="entry name" value="Aldolase class I"/>
    <property type="match status" value="1"/>
</dbReference>
<proteinExistence type="inferred from homology"/>
<evidence type="ECO:0000256" key="3">
    <source>
        <dbReference type="ARBA" id="ARBA00022575"/>
    </source>
</evidence>
<gene>
    <name evidence="12" type="ORF">TH30_13620</name>
</gene>
<evidence type="ECO:0000313" key="13">
    <source>
        <dbReference type="Proteomes" id="UP000252255"/>
    </source>
</evidence>
<dbReference type="CDD" id="cd04730">
    <property type="entry name" value="NPD_like"/>
    <property type="match status" value="1"/>
</dbReference>
<sequence length="353" mass="37163">MTRIGNSFQQLDLGIPVVQAPMAGVSTPEMAAAVTNAGGLGSIAVGASTVDDARAQIQRVKALSSGVFNVNVFCHKPALRDPIKEQKWLDTLKPEFARFGASAPNDLSEIYQTFLTNDAMHTMLLEECPRVISFHFGLPRPDQLDAIKNRGIMTFATATNPKEALEIEAAGIDVIVAQGWEAGGHRGCFDENSFDSKLGTLALTRILTQSVSIPVIAAGGIMDGSGIRAALGLGAVAAQLGTAFVTCDESKADATYRARFTGESASSTVMTRAISGRPARCLANKFTAWAESRSDGEVPDYPVTYDAGKALNSAAKAQNEHGFGAQWAGQGAPLARPMTTAKLMQTLATELAG</sequence>
<evidence type="ECO:0000256" key="1">
    <source>
        <dbReference type="ARBA" id="ARBA00001917"/>
    </source>
</evidence>
<dbReference type="Pfam" id="PF03060">
    <property type="entry name" value="NMO"/>
    <property type="match status" value="1"/>
</dbReference>
<protein>
    <recommendedName>
        <fullName evidence="11">Nitronate monooxygenase</fullName>
    </recommendedName>
    <alternativeName>
        <fullName evidence="9">Propionate 3-nitronate monooxygenase</fullName>
    </alternativeName>
</protein>
<name>A0A367WX02_9PROT</name>
<evidence type="ECO:0000256" key="10">
    <source>
        <dbReference type="ARBA" id="ARBA00049401"/>
    </source>
</evidence>
<keyword evidence="6" id="KW-0547">Nucleotide-binding</keyword>
<dbReference type="InterPro" id="IPR013785">
    <property type="entry name" value="Aldolase_TIM"/>
</dbReference>
<evidence type="ECO:0000256" key="9">
    <source>
        <dbReference type="ARBA" id="ARBA00031155"/>
    </source>
</evidence>
<comment type="caution">
    <text evidence="12">The sequence shown here is derived from an EMBL/GenBank/DDBJ whole genome shotgun (WGS) entry which is preliminary data.</text>
</comment>
<dbReference type="PANTHER" id="PTHR42747:SF3">
    <property type="entry name" value="NITRONATE MONOOXYGENASE-RELATED"/>
    <property type="match status" value="1"/>
</dbReference>
<keyword evidence="3" id="KW-0216">Detoxification</keyword>
<reference evidence="12 13" key="1">
    <citation type="submission" date="2014-07" db="EMBL/GenBank/DDBJ databases">
        <title>Draft genome sequence of Thalassospira profundimaris PR54-5.</title>
        <authorList>
            <person name="Lai Q."/>
            <person name="Shao Z."/>
        </authorList>
    </citation>
    <scope>NUCLEOTIDE SEQUENCE [LARGE SCALE GENOMIC DNA]</scope>
    <source>
        <strain evidence="12 13">PR54-5</strain>
    </source>
</reference>
<evidence type="ECO:0000256" key="2">
    <source>
        <dbReference type="ARBA" id="ARBA00009881"/>
    </source>
</evidence>
<evidence type="ECO:0000256" key="7">
    <source>
        <dbReference type="ARBA" id="ARBA00023002"/>
    </source>
</evidence>
<dbReference type="InterPro" id="IPR004136">
    <property type="entry name" value="NMO"/>
</dbReference>